<keyword evidence="10" id="KW-1185">Reference proteome</keyword>
<organism evidence="9 10">
    <name type="scientific">Rhodobaculum claviforme</name>
    <dbReference type="NCBI Taxonomy" id="1549854"/>
    <lineage>
        <taxon>Bacteria</taxon>
        <taxon>Pseudomonadati</taxon>
        <taxon>Pseudomonadota</taxon>
        <taxon>Alphaproteobacteria</taxon>
        <taxon>Rhodobacterales</taxon>
        <taxon>Paracoccaceae</taxon>
        <taxon>Rhodobaculum</taxon>
    </lineage>
</organism>
<gene>
    <name evidence="9" type="ORF">CCR87_03245</name>
</gene>
<evidence type="ECO:0008006" key="11">
    <source>
        <dbReference type="Google" id="ProtNLM"/>
    </source>
</evidence>
<keyword evidence="6 8" id="KW-0472">Membrane</keyword>
<dbReference type="GO" id="GO:0005886">
    <property type="term" value="C:plasma membrane"/>
    <property type="evidence" value="ECO:0007669"/>
    <property type="project" value="UniProtKB-SubCell"/>
</dbReference>
<dbReference type="GO" id="GO:0015031">
    <property type="term" value="P:protein transport"/>
    <property type="evidence" value="ECO:0007669"/>
    <property type="project" value="UniProtKB-KW"/>
</dbReference>
<dbReference type="AlphaFoldDB" id="A0A934TIP3"/>
<sequence length="127" mass="12943">MRLSRPDRRARPASIVPMINIVFLLLVFFMLTATIAPPDPLQVQPPVARGAAATEGREVTLHVGADGALMIGDARAEAALAALAALPDGTALRVNADAGLDGAAFARLLGRLAAAGVTELSVVVAAP</sequence>
<dbReference type="GO" id="GO:0022857">
    <property type="term" value="F:transmembrane transporter activity"/>
    <property type="evidence" value="ECO:0007669"/>
    <property type="project" value="InterPro"/>
</dbReference>
<protein>
    <recommendedName>
        <fullName evidence="11">Outer membrane transport energization protein ExbD</fullName>
    </recommendedName>
</protein>
<evidence type="ECO:0000256" key="8">
    <source>
        <dbReference type="SAM" id="Phobius"/>
    </source>
</evidence>
<reference evidence="9" key="1">
    <citation type="submission" date="2017-05" db="EMBL/GenBank/DDBJ databases">
        <authorList>
            <person name="Imhoff J.F."/>
            <person name="Rahn T."/>
            <person name="Kuenzel S."/>
            <person name="Neulinger S.C."/>
        </authorList>
    </citation>
    <scope>NUCLEOTIDE SEQUENCE</scope>
    <source>
        <strain evidence="9">LMG 28126</strain>
    </source>
</reference>
<comment type="similarity">
    <text evidence="2 7">Belongs to the ExbD/TolR family.</text>
</comment>
<evidence type="ECO:0000256" key="6">
    <source>
        <dbReference type="ARBA" id="ARBA00023136"/>
    </source>
</evidence>
<name>A0A934TIP3_9RHOB</name>
<dbReference type="InterPro" id="IPR003400">
    <property type="entry name" value="ExbD"/>
</dbReference>
<evidence type="ECO:0000256" key="1">
    <source>
        <dbReference type="ARBA" id="ARBA00004162"/>
    </source>
</evidence>
<keyword evidence="5 8" id="KW-1133">Transmembrane helix</keyword>
<comment type="subcellular location">
    <subcellularLocation>
        <location evidence="1">Cell membrane</location>
        <topology evidence="1">Single-pass membrane protein</topology>
    </subcellularLocation>
    <subcellularLocation>
        <location evidence="7">Cell membrane</location>
        <topology evidence="7">Single-pass type II membrane protein</topology>
    </subcellularLocation>
</comment>
<evidence type="ECO:0000313" key="9">
    <source>
        <dbReference type="EMBL" id="MBK5926379.1"/>
    </source>
</evidence>
<keyword evidence="7" id="KW-0813">Transport</keyword>
<evidence type="ECO:0000256" key="7">
    <source>
        <dbReference type="RuleBase" id="RU003879"/>
    </source>
</evidence>
<evidence type="ECO:0000256" key="3">
    <source>
        <dbReference type="ARBA" id="ARBA00022475"/>
    </source>
</evidence>
<evidence type="ECO:0000256" key="2">
    <source>
        <dbReference type="ARBA" id="ARBA00005811"/>
    </source>
</evidence>
<keyword evidence="3" id="KW-1003">Cell membrane</keyword>
<accession>A0A934TIP3</accession>
<keyword evidence="7" id="KW-0653">Protein transport</keyword>
<comment type="caution">
    <text evidence="9">The sequence shown here is derived from an EMBL/GenBank/DDBJ whole genome shotgun (WGS) entry which is preliminary data.</text>
</comment>
<evidence type="ECO:0000256" key="5">
    <source>
        <dbReference type="ARBA" id="ARBA00022989"/>
    </source>
</evidence>
<dbReference type="EMBL" id="NHSD01000123">
    <property type="protein sequence ID" value="MBK5926379.1"/>
    <property type="molecule type" value="Genomic_DNA"/>
</dbReference>
<keyword evidence="4 7" id="KW-0812">Transmembrane</keyword>
<feature type="transmembrane region" description="Helical" evidence="8">
    <location>
        <begin position="12"/>
        <end position="36"/>
    </location>
</feature>
<dbReference type="Pfam" id="PF02472">
    <property type="entry name" value="ExbD"/>
    <property type="match status" value="1"/>
</dbReference>
<evidence type="ECO:0000313" key="10">
    <source>
        <dbReference type="Proteomes" id="UP000706333"/>
    </source>
</evidence>
<dbReference type="PANTHER" id="PTHR30558">
    <property type="entry name" value="EXBD MEMBRANE COMPONENT OF PMF-DRIVEN MACROMOLECULE IMPORT SYSTEM"/>
    <property type="match status" value="1"/>
</dbReference>
<evidence type="ECO:0000256" key="4">
    <source>
        <dbReference type="ARBA" id="ARBA00022692"/>
    </source>
</evidence>
<reference evidence="9" key="2">
    <citation type="journal article" date="2020" name="Microorganisms">
        <title>Osmotic Adaptation and Compatible Solute Biosynthesis of Phototrophic Bacteria as Revealed from Genome Analyses.</title>
        <authorList>
            <person name="Imhoff J.F."/>
            <person name="Rahn T."/>
            <person name="Kunzel S."/>
            <person name="Keller A."/>
            <person name="Neulinger S.C."/>
        </authorList>
    </citation>
    <scope>NUCLEOTIDE SEQUENCE</scope>
    <source>
        <strain evidence="9">LMG 28126</strain>
    </source>
</reference>
<proteinExistence type="inferred from homology"/>
<dbReference type="Proteomes" id="UP000706333">
    <property type="component" value="Unassembled WGS sequence"/>
</dbReference>